<dbReference type="InterPro" id="IPR050644">
    <property type="entry name" value="PG_Glycine_Bridge_Synth"/>
</dbReference>
<dbReference type="AlphaFoldDB" id="A0A934Q6Q9"/>
<keyword evidence="4" id="KW-0573">Peptidoglycan synthesis</keyword>
<dbReference type="RefSeq" id="WP_200115476.1">
    <property type="nucleotide sequence ID" value="NZ_JAEHOH010000012.1"/>
</dbReference>
<evidence type="ECO:0000256" key="2">
    <source>
        <dbReference type="ARBA" id="ARBA00022679"/>
    </source>
</evidence>
<accession>A0A934Q6Q9</accession>
<gene>
    <name evidence="8" type="ORF">JD276_09865</name>
</gene>
<dbReference type="GO" id="GO:0009252">
    <property type="term" value="P:peptidoglycan biosynthetic process"/>
    <property type="evidence" value="ECO:0007669"/>
    <property type="project" value="UniProtKB-KW"/>
</dbReference>
<evidence type="ECO:0000259" key="7">
    <source>
        <dbReference type="Pfam" id="PF13480"/>
    </source>
</evidence>
<dbReference type="InterPro" id="IPR016181">
    <property type="entry name" value="Acyl_CoA_acyltransferase"/>
</dbReference>
<dbReference type="Gene3D" id="3.40.630.30">
    <property type="match status" value="2"/>
</dbReference>
<keyword evidence="2" id="KW-0808">Transferase</keyword>
<organism evidence="8 9">
    <name type="scientific">Leucobacter chromiisoli</name>
    <dbReference type="NCBI Taxonomy" id="2796471"/>
    <lineage>
        <taxon>Bacteria</taxon>
        <taxon>Bacillati</taxon>
        <taxon>Actinomycetota</taxon>
        <taxon>Actinomycetes</taxon>
        <taxon>Micrococcales</taxon>
        <taxon>Microbacteriaceae</taxon>
        <taxon>Leucobacter</taxon>
    </lineage>
</organism>
<keyword evidence="3" id="KW-0133">Cell shape</keyword>
<dbReference type="PANTHER" id="PTHR36174:SF1">
    <property type="entry name" value="LIPID II:GLYCINE GLYCYLTRANSFERASE"/>
    <property type="match status" value="1"/>
</dbReference>
<protein>
    <submittedName>
        <fullName evidence="8">Peptidoglycan bridge formation glycyltransferase FemA/FemB family protein</fullName>
    </submittedName>
</protein>
<dbReference type="GO" id="GO:0008360">
    <property type="term" value="P:regulation of cell shape"/>
    <property type="evidence" value="ECO:0007669"/>
    <property type="project" value="UniProtKB-KW"/>
</dbReference>
<dbReference type="PANTHER" id="PTHR36174">
    <property type="entry name" value="LIPID II:GLYCINE GLYCYLTRANSFERASE"/>
    <property type="match status" value="1"/>
</dbReference>
<keyword evidence="6" id="KW-0961">Cell wall biogenesis/degradation</keyword>
<keyword evidence="5" id="KW-0012">Acyltransferase</keyword>
<dbReference type="EMBL" id="JAEHOH010000012">
    <property type="protein sequence ID" value="MBK0419340.1"/>
    <property type="molecule type" value="Genomic_DNA"/>
</dbReference>
<evidence type="ECO:0000256" key="1">
    <source>
        <dbReference type="ARBA" id="ARBA00009943"/>
    </source>
</evidence>
<dbReference type="InterPro" id="IPR038740">
    <property type="entry name" value="BioF2-like_GNAT_dom"/>
</dbReference>
<dbReference type="Proteomes" id="UP000608530">
    <property type="component" value="Unassembled WGS sequence"/>
</dbReference>
<dbReference type="SUPFAM" id="SSF55729">
    <property type="entry name" value="Acyl-CoA N-acyltransferases (Nat)"/>
    <property type="match status" value="2"/>
</dbReference>
<evidence type="ECO:0000256" key="4">
    <source>
        <dbReference type="ARBA" id="ARBA00022984"/>
    </source>
</evidence>
<keyword evidence="9" id="KW-1185">Reference proteome</keyword>
<evidence type="ECO:0000256" key="6">
    <source>
        <dbReference type="ARBA" id="ARBA00023316"/>
    </source>
</evidence>
<dbReference type="PROSITE" id="PS51191">
    <property type="entry name" value="FEMABX"/>
    <property type="match status" value="1"/>
</dbReference>
<evidence type="ECO:0000256" key="5">
    <source>
        <dbReference type="ARBA" id="ARBA00023315"/>
    </source>
</evidence>
<evidence type="ECO:0000256" key="3">
    <source>
        <dbReference type="ARBA" id="ARBA00022960"/>
    </source>
</evidence>
<proteinExistence type="inferred from homology"/>
<dbReference type="GO" id="GO:0016755">
    <property type="term" value="F:aminoacyltransferase activity"/>
    <property type="evidence" value="ECO:0007669"/>
    <property type="project" value="InterPro"/>
</dbReference>
<dbReference type="Pfam" id="PF13480">
    <property type="entry name" value="Acetyltransf_6"/>
    <property type="match status" value="1"/>
</dbReference>
<dbReference type="InterPro" id="IPR003447">
    <property type="entry name" value="FEMABX"/>
</dbReference>
<reference evidence="8" key="1">
    <citation type="submission" date="2020-12" db="EMBL/GenBank/DDBJ databases">
        <title>Leucobacter sp. CAS1, isolated from Chromium sludge.</title>
        <authorList>
            <person name="Xu Z."/>
        </authorList>
    </citation>
    <scope>NUCLEOTIDE SEQUENCE</scope>
    <source>
        <strain evidence="8">CSA1</strain>
    </source>
</reference>
<comment type="similarity">
    <text evidence="1">Belongs to the FemABX family.</text>
</comment>
<name>A0A934Q6Q9_9MICO</name>
<evidence type="ECO:0000313" key="8">
    <source>
        <dbReference type="EMBL" id="MBK0419340.1"/>
    </source>
</evidence>
<dbReference type="GO" id="GO:0071555">
    <property type="term" value="P:cell wall organization"/>
    <property type="evidence" value="ECO:0007669"/>
    <property type="project" value="UniProtKB-KW"/>
</dbReference>
<evidence type="ECO:0000313" key="9">
    <source>
        <dbReference type="Proteomes" id="UP000608530"/>
    </source>
</evidence>
<feature type="domain" description="BioF2-like acetyltransferase" evidence="7">
    <location>
        <begin position="132"/>
        <end position="262"/>
    </location>
</feature>
<comment type="caution">
    <text evidence="8">The sequence shown here is derived from an EMBL/GenBank/DDBJ whole genome shotgun (WGS) entry which is preliminary data.</text>
</comment>
<sequence length="317" mass="35381">MGHFLQSEAWARLQRAQDREVVRLEGDGWRVQAFVERGRLNSRLYAPYGPQLDRPEALRPALDALRAEARRLGAAFIRVEPVLAQAPGPDDQPGLPPALLEAAGLRRVARVQPEHTQRVDLSRPFDEVLKGMRKTNRNLHRNFGKKGLSVRSSGDPADIEHLLRLLREVSDRTGMHAHADAYLRTQAQTLVPGGDARIYLVELDGEELPIAASLVYDDEERRYYGHAAASTAHRNLSPGVILVTSMMQEAHEAGLGEFDLYGVVPPEVTDHAWSGFSDFKRSFGGRQVDYSGTWELGVRPLSYAVYSLARRFVGDRA</sequence>